<protein>
    <submittedName>
        <fullName evidence="2">Uncharacterized protein</fullName>
    </submittedName>
</protein>
<dbReference type="EMBL" id="MJEQ01037186">
    <property type="protein sequence ID" value="OIT04146.1"/>
    <property type="molecule type" value="Genomic_DNA"/>
</dbReference>
<feature type="compositionally biased region" description="Polar residues" evidence="1">
    <location>
        <begin position="1"/>
        <end position="23"/>
    </location>
</feature>
<accession>A0A1J6IHH8</accession>
<feature type="region of interest" description="Disordered" evidence="1">
    <location>
        <begin position="99"/>
        <end position="119"/>
    </location>
</feature>
<organism evidence="2 3">
    <name type="scientific">Nicotiana attenuata</name>
    <name type="common">Coyote tobacco</name>
    <dbReference type="NCBI Taxonomy" id="49451"/>
    <lineage>
        <taxon>Eukaryota</taxon>
        <taxon>Viridiplantae</taxon>
        <taxon>Streptophyta</taxon>
        <taxon>Embryophyta</taxon>
        <taxon>Tracheophyta</taxon>
        <taxon>Spermatophyta</taxon>
        <taxon>Magnoliopsida</taxon>
        <taxon>eudicotyledons</taxon>
        <taxon>Gunneridae</taxon>
        <taxon>Pentapetalae</taxon>
        <taxon>asterids</taxon>
        <taxon>lamiids</taxon>
        <taxon>Solanales</taxon>
        <taxon>Solanaceae</taxon>
        <taxon>Nicotianoideae</taxon>
        <taxon>Nicotianeae</taxon>
        <taxon>Nicotiana</taxon>
    </lineage>
</organism>
<dbReference type="Proteomes" id="UP000187609">
    <property type="component" value="Unassembled WGS sequence"/>
</dbReference>
<keyword evidence="3" id="KW-1185">Reference proteome</keyword>
<feature type="region of interest" description="Disordered" evidence="1">
    <location>
        <begin position="1"/>
        <end position="33"/>
    </location>
</feature>
<evidence type="ECO:0000313" key="3">
    <source>
        <dbReference type="Proteomes" id="UP000187609"/>
    </source>
</evidence>
<sequence>MPKQSATHPTTASIQTNTTSPQSGMIHDPSTLTPGALAISNVLDAQQQVPNPHHPHVDPIANEVHGGKEVCQEKLLDRQERGPKGVGIPHVLHECATAQSTDHRLDSIPPATTDPPPVNHATQPKAIDMNEEQGRLSALMMTKQPSIMLS</sequence>
<evidence type="ECO:0000313" key="2">
    <source>
        <dbReference type="EMBL" id="OIT04146.1"/>
    </source>
</evidence>
<name>A0A1J6IHH8_NICAT</name>
<gene>
    <name evidence="2" type="ORF">A4A49_00314</name>
</gene>
<evidence type="ECO:0000256" key="1">
    <source>
        <dbReference type="SAM" id="MobiDB-lite"/>
    </source>
</evidence>
<reference evidence="2" key="1">
    <citation type="submission" date="2016-11" db="EMBL/GenBank/DDBJ databases">
        <title>The genome of Nicotiana attenuata.</title>
        <authorList>
            <person name="Xu S."/>
            <person name="Brockmoeller T."/>
            <person name="Gaquerel E."/>
            <person name="Navarro A."/>
            <person name="Kuhl H."/>
            <person name="Gase K."/>
            <person name="Ling Z."/>
            <person name="Zhou W."/>
            <person name="Kreitzer C."/>
            <person name="Stanke M."/>
            <person name="Tang H."/>
            <person name="Lyons E."/>
            <person name="Pandey P."/>
            <person name="Pandey S.P."/>
            <person name="Timmermann B."/>
            <person name="Baldwin I.T."/>
        </authorList>
    </citation>
    <scope>NUCLEOTIDE SEQUENCE [LARGE SCALE GENOMIC DNA]</scope>
    <source>
        <strain evidence="2">UT</strain>
    </source>
</reference>
<dbReference type="AlphaFoldDB" id="A0A1J6IHH8"/>
<comment type="caution">
    <text evidence="2">The sequence shown here is derived from an EMBL/GenBank/DDBJ whole genome shotgun (WGS) entry which is preliminary data.</text>
</comment>
<proteinExistence type="predicted"/>
<dbReference type="Gramene" id="OIT04146">
    <property type="protein sequence ID" value="OIT04146"/>
    <property type="gene ID" value="A4A49_00314"/>
</dbReference>